<evidence type="ECO:0000256" key="2">
    <source>
        <dbReference type="ARBA" id="ARBA00022679"/>
    </source>
</evidence>
<dbReference type="Gene3D" id="2.40.50.1070">
    <property type="match status" value="1"/>
</dbReference>
<dbReference type="InterPro" id="IPR010280">
    <property type="entry name" value="U5_MeTrfase_fam"/>
</dbReference>
<dbReference type="Pfam" id="PF05958">
    <property type="entry name" value="tRNA_U5-meth_tr"/>
    <property type="match status" value="1"/>
</dbReference>
<evidence type="ECO:0000256" key="4">
    <source>
        <dbReference type="PROSITE-ProRule" id="PRU01024"/>
    </source>
</evidence>
<evidence type="ECO:0000313" key="8">
    <source>
        <dbReference type="Proteomes" id="UP000823868"/>
    </source>
</evidence>
<dbReference type="PROSITE" id="PS51687">
    <property type="entry name" value="SAM_MT_RNA_M5U"/>
    <property type="match status" value="1"/>
</dbReference>
<dbReference type="AlphaFoldDB" id="A0A9D2BXS0"/>
<dbReference type="EMBL" id="DXDX01000115">
    <property type="protein sequence ID" value="HIY21481.1"/>
    <property type="molecule type" value="Genomic_DNA"/>
</dbReference>
<dbReference type="NCBIfam" id="TIGR00479">
    <property type="entry name" value="rumA"/>
    <property type="match status" value="1"/>
</dbReference>
<dbReference type="EC" id="2.1.1.190" evidence="7"/>
<dbReference type="Pfam" id="PF01938">
    <property type="entry name" value="TRAM"/>
    <property type="match status" value="1"/>
</dbReference>
<feature type="binding site" evidence="4">
    <location>
        <position position="330"/>
    </location>
    <ligand>
        <name>S-adenosyl-L-methionine</name>
        <dbReference type="ChEBI" id="CHEBI:59789"/>
    </ligand>
</feature>
<evidence type="ECO:0000259" key="6">
    <source>
        <dbReference type="PROSITE" id="PS50926"/>
    </source>
</evidence>
<dbReference type="PANTHER" id="PTHR11061">
    <property type="entry name" value="RNA M5U METHYLTRANSFERASE"/>
    <property type="match status" value="1"/>
</dbReference>
<organism evidence="7 8">
    <name type="scientific">Candidatus Flavonifractor merdigallinarum</name>
    <dbReference type="NCBI Taxonomy" id="2838589"/>
    <lineage>
        <taxon>Bacteria</taxon>
        <taxon>Bacillati</taxon>
        <taxon>Bacillota</taxon>
        <taxon>Clostridia</taxon>
        <taxon>Eubacteriales</taxon>
        <taxon>Oscillospiraceae</taxon>
        <taxon>Flavonifractor</taxon>
    </lineage>
</organism>
<dbReference type="PANTHER" id="PTHR11061:SF30">
    <property type="entry name" value="TRNA (URACIL(54)-C(5))-METHYLTRANSFERASE"/>
    <property type="match status" value="1"/>
</dbReference>
<dbReference type="InterPro" id="IPR002792">
    <property type="entry name" value="TRAM_dom"/>
</dbReference>
<evidence type="ECO:0000256" key="5">
    <source>
        <dbReference type="PROSITE-ProRule" id="PRU10015"/>
    </source>
</evidence>
<keyword evidence="2 4" id="KW-0808">Transferase</keyword>
<dbReference type="CDD" id="cd02440">
    <property type="entry name" value="AdoMet_MTases"/>
    <property type="match status" value="1"/>
</dbReference>
<reference evidence="7" key="2">
    <citation type="submission" date="2021-04" db="EMBL/GenBank/DDBJ databases">
        <authorList>
            <person name="Gilroy R."/>
        </authorList>
    </citation>
    <scope>NUCLEOTIDE SEQUENCE</scope>
    <source>
        <strain evidence="7">ChiBcec16_6824</strain>
    </source>
</reference>
<feature type="active site" description="Nucleophile" evidence="4">
    <location>
        <position position="405"/>
    </location>
</feature>
<dbReference type="GO" id="GO:0070041">
    <property type="term" value="F:rRNA (uridine-C5-)-methyltransferase activity"/>
    <property type="evidence" value="ECO:0007669"/>
    <property type="project" value="TreeGrafter"/>
</dbReference>
<dbReference type="InterPro" id="IPR029063">
    <property type="entry name" value="SAM-dependent_MTases_sf"/>
</dbReference>
<feature type="binding site" evidence="4">
    <location>
        <position position="378"/>
    </location>
    <ligand>
        <name>S-adenosyl-L-methionine</name>
        <dbReference type="ChEBI" id="CHEBI:59789"/>
    </ligand>
</feature>
<dbReference type="SUPFAM" id="SSF53335">
    <property type="entry name" value="S-adenosyl-L-methionine-dependent methyltransferases"/>
    <property type="match status" value="1"/>
</dbReference>
<evidence type="ECO:0000313" key="7">
    <source>
        <dbReference type="EMBL" id="HIY21481.1"/>
    </source>
</evidence>
<protein>
    <submittedName>
        <fullName evidence="7">23S rRNA (Uracil(1939)-C(5))-methyltransferase RlmD</fullName>
        <ecNumber evidence="7">2.1.1.190</ecNumber>
    </submittedName>
</protein>
<dbReference type="InterPro" id="IPR012340">
    <property type="entry name" value="NA-bd_OB-fold"/>
</dbReference>
<accession>A0A9D2BXS0</accession>
<dbReference type="InterPro" id="IPR030390">
    <property type="entry name" value="MeTrfase_TrmA_AS"/>
</dbReference>
<keyword evidence="1 4" id="KW-0489">Methyltransferase</keyword>
<evidence type="ECO:0000256" key="3">
    <source>
        <dbReference type="ARBA" id="ARBA00022691"/>
    </source>
</evidence>
<dbReference type="Proteomes" id="UP000823868">
    <property type="component" value="Unassembled WGS sequence"/>
</dbReference>
<dbReference type="PROSITE" id="PS50926">
    <property type="entry name" value="TRAM"/>
    <property type="match status" value="1"/>
</dbReference>
<feature type="active site" evidence="5">
    <location>
        <position position="405"/>
    </location>
</feature>
<feature type="binding site" evidence="4">
    <location>
        <position position="309"/>
    </location>
    <ligand>
        <name>S-adenosyl-L-methionine</name>
        <dbReference type="ChEBI" id="CHEBI:59789"/>
    </ligand>
</feature>
<keyword evidence="3 4" id="KW-0949">S-adenosyl-L-methionine</keyword>
<dbReference type="GO" id="GO:0070475">
    <property type="term" value="P:rRNA base methylation"/>
    <property type="evidence" value="ECO:0007669"/>
    <property type="project" value="TreeGrafter"/>
</dbReference>
<dbReference type="PROSITE" id="PS01230">
    <property type="entry name" value="TRMA_1"/>
    <property type="match status" value="1"/>
</dbReference>
<comment type="similarity">
    <text evidence="4">Belongs to the class I-like SAM-binding methyltransferase superfamily. RNA M5U methyltransferase family.</text>
</comment>
<proteinExistence type="inferred from homology"/>
<evidence type="ECO:0000256" key="1">
    <source>
        <dbReference type="ARBA" id="ARBA00022603"/>
    </source>
</evidence>
<dbReference type="Gene3D" id="2.40.50.140">
    <property type="entry name" value="Nucleic acid-binding proteins"/>
    <property type="match status" value="1"/>
</dbReference>
<reference evidence="7" key="1">
    <citation type="journal article" date="2021" name="PeerJ">
        <title>Extensive microbial diversity within the chicken gut microbiome revealed by metagenomics and culture.</title>
        <authorList>
            <person name="Gilroy R."/>
            <person name="Ravi A."/>
            <person name="Getino M."/>
            <person name="Pursley I."/>
            <person name="Horton D.L."/>
            <person name="Alikhan N.F."/>
            <person name="Baker D."/>
            <person name="Gharbi K."/>
            <person name="Hall N."/>
            <person name="Watson M."/>
            <person name="Adriaenssens E.M."/>
            <person name="Foster-Nyarko E."/>
            <person name="Jarju S."/>
            <person name="Secka A."/>
            <person name="Antonio M."/>
            <person name="Oren A."/>
            <person name="Chaudhuri R.R."/>
            <person name="La Ragione R."/>
            <person name="Hildebrand F."/>
            <person name="Pallen M.J."/>
        </authorList>
    </citation>
    <scope>NUCLEOTIDE SEQUENCE</scope>
    <source>
        <strain evidence="7">ChiBcec16_6824</strain>
    </source>
</reference>
<comment type="caution">
    <text evidence="7">The sequence shown here is derived from an EMBL/GenBank/DDBJ whole genome shotgun (WGS) entry which is preliminary data.</text>
</comment>
<dbReference type="Gene3D" id="3.40.50.150">
    <property type="entry name" value="Vaccinia Virus protein VP39"/>
    <property type="match status" value="1"/>
</dbReference>
<feature type="binding site" evidence="4">
    <location>
        <position position="280"/>
    </location>
    <ligand>
        <name>S-adenosyl-L-methionine</name>
        <dbReference type="ChEBI" id="CHEBI:59789"/>
    </ligand>
</feature>
<dbReference type="FunFam" id="3.40.50.150:FF:000009">
    <property type="entry name" value="23S rRNA (Uracil(1939)-C(5))-methyltransferase RlmD"/>
    <property type="match status" value="1"/>
</dbReference>
<sequence length="541" mass="59905">MDRMMEHTTQRMTIEGYSSDGAGVARLDGAVVFVKGAVRGETCQVYLDKVGRSAVWGHVTAVEVASSSRLEPDCPYYERCGGCCYRHMTYAEELEAKRQRVEDALHRIGGVDLPVPPVLGAVHPERYRNKAQFPVAPGPRIGFYQKRTHAVTDVEDCLLQSEAAGRLRTTTRNWMAQFHIPAYQERSGKGLVRHVYVRTNRKGQSLYCLLVNGEKVPHLNELVGALRAAEPGLVGVVLGINEKRNNVILGDRYRTLWGQDYLDDTLCGLTFRLSVPSFYQVNPEQTEVLYGKAAEFAALTGGETVLDLYCGIGTIGLTLAGKAGMVIGAEVVPEAVEDAWQNARRNGVSNARFLCGDAGQAARQLAEEGIRPDVVCVDPPRKGLSEDVVDTVAAMAPRRVVYVSCDPATLARDLARFAERGYTAQKVTAVDLFPRTAHVETVVSLVRKTPDDYIHVKLDLDDLNLTAPEAKATYSEIKKYVLEKFGLKVSSLYIAQVKEKYGIIERENYNKSKKENAVVPQCPKRKKDAIVDALRHFKMIK</sequence>
<name>A0A9D2BXS0_9FIRM</name>
<dbReference type="SUPFAM" id="SSF50249">
    <property type="entry name" value="Nucleic acid-binding proteins"/>
    <property type="match status" value="1"/>
</dbReference>
<dbReference type="FunFam" id="2.40.50.1070:FF:000003">
    <property type="entry name" value="23S rRNA (Uracil-5-)-methyltransferase RumA"/>
    <property type="match status" value="1"/>
</dbReference>
<gene>
    <name evidence="7" type="primary">rlmD</name>
    <name evidence="7" type="ORF">H9841_06240</name>
</gene>
<feature type="domain" description="TRAM" evidence="6">
    <location>
        <begin position="3"/>
        <end position="61"/>
    </location>
</feature>